<evidence type="ECO:0000313" key="1">
    <source>
        <dbReference type="EMBL" id="KAJ7347083.1"/>
    </source>
</evidence>
<dbReference type="InterPro" id="IPR032675">
    <property type="entry name" value="LRR_dom_sf"/>
</dbReference>
<name>A0AAD7ESH4_9AGAR</name>
<comment type="caution">
    <text evidence="1">The sequence shown here is derived from an EMBL/GenBank/DDBJ whole genome shotgun (WGS) entry which is preliminary data.</text>
</comment>
<evidence type="ECO:0008006" key="3">
    <source>
        <dbReference type="Google" id="ProtNLM"/>
    </source>
</evidence>
<evidence type="ECO:0000313" key="2">
    <source>
        <dbReference type="Proteomes" id="UP001218218"/>
    </source>
</evidence>
<dbReference type="Proteomes" id="UP001218218">
    <property type="component" value="Unassembled WGS sequence"/>
</dbReference>
<reference evidence="1" key="1">
    <citation type="submission" date="2023-03" db="EMBL/GenBank/DDBJ databases">
        <title>Massive genome expansion in bonnet fungi (Mycena s.s.) driven by repeated elements and novel gene families across ecological guilds.</title>
        <authorList>
            <consortium name="Lawrence Berkeley National Laboratory"/>
            <person name="Harder C.B."/>
            <person name="Miyauchi S."/>
            <person name="Viragh M."/>
            <person name="Kuo A."/>
            <person name="Thoen E."/>
            <person name="Andreopoulos B."/>
            <person name="Lu D."/>
            <person name="Skrede I."/>
            <person name="Drula E."/>
            <person name="Henrissat B."/>
            <person name="Morin E."/>
            <person name="Kohler A."/>
            <person name="Barry K."/>
            <person name="LaButti K."/>
            <person name="Morin E."/>
            <person name="Salamov A."/>
            <person name="Lipzen A."/>
            <person name="Mereny Z."/>
            <person name="Hegedus B."/>
            <person name="Baldrian P."/>
            <person name="Stursova M."/>
            <person name="Weitz H."/>
            <person name="Taylor A."/>
            <person name="Grigoriev I.V."/>
            <person name="Nagy L.G."/>
            <person name="Martin F."/>
            <person name="Kauserud H."/>
        </authorList>
    </citation>
    <scope>NUCLEOTIDE SEQUENCE</scope>
    <source>
        <strain evidence="1">CBHHK002</strain>
    </source>
</reference>
<dbReference type="AlphaFoldDB" id="A0AAD7ESH4"/>
<organism evidence="1 2">
    <name type="scientific">Mycena albidolilacea</name>
    <dbReference type="NCBI Taxonomy" id="1033008"/>
    <lineage>
        <taxon>Eukaryota</taxon>
        <taxon>Fungi</taxon>
        <taxon>Dikarya</taxon>
        <taxon>Basidiomycota</taxon>
        <taxon>Agaricomycotina</taxon>
        <taxon>Agaricomycetes</taxon>
        <taxon>Agaricomycetidae</taxon>
        <taxon>Agaricales</taxon>
        <taxon>Marasmiineae</taxon>
        <taxon>Mycenaceae</taxon>
        <taxon>Mycena</taxon>
    </lineage>
</organism>
<dbReference type="Gene3D" id="3.80.10.10">
    <property type="entry name" value="Ribonuclease Inhibitor"/>
    <property type="match status" value="1"/>
</dbReference>
<accession>A0AAD7ESH4</accession>
<protein>
    <recommendedName>
        <fullName evidence="3">F-box domain-containing protein</fullName>
    </recommendedName>
</protein>
<dbReference type="EMBL" id="JARIHO010000020">
    <property type="protein sequence ID" value="KAJ7347083.1"/>
    <property type="molecule type" value="Genomic_DNA"/>
</dbReference>
<sequence length="434" mass="48188">MGSRISICPQAAPILLLPPEITAKIFRQCLAPDFICPSPHEAPLLLVQICRQWRQIGLDTPDLWASIAFRGAEGCACCSSGNPRATKSLQLLKIWLSRTRNHPLSLFLQSEDPTKAKKLMKIVKPYSDQWENVFFHLPISAHNHLHMSSFPRLKRLTLGGIGRADASTKPIIILAAPLLSWVSVSWIPHLKLASPANQLTTLDFRPFLDATQAISFLQCCPNLVDLLSTVDVGVENLAPVELPFLRSFAMRNEKMLPYLTAPLLERLEISELDSKDIGAAGAAIAALVSRSSCDLKALSIPVTRTEVAQFQSLLQAANSIEHLELSHYWFCSQIQALRGIDDVLPQLKCLQIGGGPATDGEYRSLLDVLWWRKRHAALELFQLAVDSVFRPSPAVMSEFHELAEAGLQLHITTVEGDRWSGREIVTLLDTRHPE</sequence>
<gene>
    <name evidence="1" type="ORF">DFH08DRAFT_1080971</name>
</gene>
<keyword evidence="2" id="KW-1185">Reference proteome</keyword>
<proteinExistence type="predicted"/>